<name>A0A0F9GT55_9ZZZZ</name>
<accession>A0A0F9GT55</accession>
<gene>
    <name evidence="1" type="ORF">LCGC14_1788700</name>
</gene>
<dbReference type="EMBL" id="LAZR01017047">
    <property type="protein sequence ID" value="KKM02010.1"/>
    <property type="molecule type" value="Genomic_DNA"/>
</dbReference>
<dbReference type="AlphaFoldDB" id="A0A0F9GT55"/>
<reference evidence="1" key="1">
    <citation type="journal article" date="2015" name="Nature">
        <title>Complex archaea that bridge the gap between prokaryotes and eukaryotes.</title>
        <authorList>
            <person name="Spang A."/>
            <person name="Saw J.H."/>
            <person name="Jorgensen S.L."/>
            <person name="Zaremba-Niedzwiedzka K."/>
            <person name="Martijn J."/>
            <person name="Lind A.E."/>
            <person name="van Eijk R."/>
            <person name="Schleper C."/>
            <person name="Guy L."/>
            <person name="Ettema T.J."/>
        </authorList>
    </citation>
    <scope>NUCLEOTIDE SEQUENCE</scope>
</reference>
<organism evidence="1">
    <name type="scientific">marine sediment metagenome</name>
    <dbReference type="NCBI Taxonomy" id="412755"/>
    <lineage>
        <taxon>unclassified sequences</taxon>
        <taxon>metagenomes</taxon>
        <taxon>ecological metagenomes</taxon>
    </lineage>
</organism>
<sequence>MLNLTVASHNNRKALIIRDTTPLFSELQVAEGWGTDFDFATYIIAGSQTATLEVVQAHYDGTTQTETFDLTALGFFESVSDQTDLIYNLINTDGTLTLVSVANFDPTAVDEIPDGIYTFTYTLTTSGDDITYTVIVVIKDKAVYILETEALNLDDKIFSSNTDLVQLLNLLIMESITYFVDKSNSSSDADNIINMLKIVNNEEYEYYRV</sequence>
<protein>
    <submittedName>
        <fullName evidence="1">Uncharacterized protein</fullName>
    </submittedName>
</protein>
<evidence type="ECO:0000313" key="1">
    <source>
        <dbReference type="EMBL" id="KKM02010.1"/>
    </source>
</evidence>
<comment type="caution">
    <text evidence="1">The sequence shown here is derived from an EMBL/GenBank/DDBJ whole genome shotgun (WGS) entry which is preliminary data.</text>
</comment>
<proteinExistence type="predicted"/>